<evidence type="ECO:0000256" key="1">
    <source>
        <dbReference type="SAM" id="MobiDB-lite"/>
    </source>
</evidence>
<sequence length="1245" mass="136571">MAQTTQLRVKTELRRDYVQTDEFRVPTDIMVNYPWFQTGTDENDNLTIFYTTWDDSVNPNHPDVIVLYRDPKSSAWVQESTNFTEPFNSWVPASVSQPKQEVKGVPRPNHAQPQGQGETPQNANLPIPSPLAFPQGFKILKHPTTGAIHVAYAWTDMTNNYIAYLDTGVRFPKWTAQNLAPLAPQGTISCLCLGVDLSGKLFITCTVVAGDSLNGTCQSWKWYPGNTEGQGPVRVPELEPPMFSEFPGFTSIHDISYEQYQDVAVQPDRSPVRGYYAHLVYNHSPYNSIVRCTEGSSKAERFTDFASCSTSPGSFQNLEAQIVPLGDPDASPLLFSFMTNYNPLSSSVAFIEDSIDTNAPSAANVSNIFKAEFMPTEIKNAVVMAVQAVVTTSSSKDINEPSDAAEDTFQVHVMCLFDVILTDKTRVEDGQLWHISSIPGKAVEVADGIYNIPEEGWNPPSLVTRDIYFAYGTDEEVYGMTTFGFTLVQNTPVCTVLKPDGQFDTFTFEAETSNWVEALVDRENAGSPSTPTALLPDGTIQPNLEARIGSDSRLWMEVNGKSVWIDGYTPYNTNLSVSGKLGVTVMANETLVPPSFWQVSFLRQATQNANDLSRVWVAGMEEDAKVDIQPSPKDMHDTFSGLGQPNQGLADIQLPDGTPLITDPSIRSNPDLLGHATTALQSISTVITGDATASTEDSQYIYHRSSLNVARARKGNARRLGKLQGRQNIAFLMDFRGGFTCKQLNEREVSEFHDSVQRLTGWGWIDDIGDFFEDAAQSVYDVGQVVVNAIGDTVSAVITFTFNGISYVWNCVLETASQIANIAVQVFNTIKVTFEQIVAWLGFLFSWGDFMQVAKKFEGFISNAGNAISILGLLNPSGGLDNDQGTKDFLDSMQSIISILLTEQAKQDAQAAAQALEDFVSTILSRGIFDATTFASLLNVCRAISKVALDIFQSFLQALIKLFKFTASKVSQLFTQEISIPGISWIWEQIMDEPMTIQSVYSLALAIPFTLMYKIITGKVPFANDVGMDPEDDAHIALGVMNFLYTLYNLYGDHQVDRIPGLDAVFSGILAGMAYFLPHLSPTAIEKLTSSDGSILPSLINYNIYSFTGIKYGCMLSKLLYRRLEHIPVFGAPPGESADKGFDLLEGVISAIVLIFSATLAGLLADDPDTTMAADVVCYVGEGHAAECEHPSQRSGRHHDTGEDSVEESTAAPLASSAFGLQVGCWHKFGFLNDRCGFQIVGPKN</sequence>
<dbReference type="STRING" id="913774.A0A0C3CUD3"/>
<reference evidence="3" key="2">
    <citation type="submission" date="2015-01" db="EMBL/GenBank/DDBJ databases">
        <title>Evolutionary Origins and Diversification of the Mycorrhizal Mutualists.</title>
        <authorList>
            <consortium name="DOE Joint Genome Institute"/>
            <consortium name="Mycorrhizal Genomics Consortium"/>
            <person name="Kohler A."/>
            <person name="Kuo A."/>
            <person name="Nagy L.G."/>
            <person name="Floudas D."/>
            <person name="Copeland A."/>
            <person name="Barry K.W."/>
            <person name="Cichocki N."/>
            <person name="Veneault-Fourrey C."/>
            <person name="LaButti K."/>
            <person name="Lindquist E.A."/>
            <person name="Lipzen A."/>
            <person name="Lundell T."/>
            <person name="Morin E."/>
            <person name="Murat C."/>
            <person name="Riley R."/>
            <person name="Ohm R."/>
            <person name="Sun H."/>
            <person name="Tunlid A."/>
            <person name="Henrissat B."/>
            <person name="Grigoriev I.V."/>
            <person name="Hibbett D.S."/>
            <person name="Martin F."/>
        </authorList>
    </citation>
    <scope>NUCLEOTIDE SEQUENCE [LARGE SCALE GENOMIC DNA]</scope>
    <source>
        <strain evidence="3">Zn</strain>
    </source>
</reference>
<evidence type="ECO:0000313" key="3">
    <source>
        <dbReference type="Proteomes" id="UP000054321"/>
    </source>
</evidence>
<protein>
    <submittedName>
        <fullName evidence="2">Uncharacterized protein</fullName>
    </submittedName>
</protein>
<feature type="compositionally biased region" description="Polar residues" evidence="1">
    <location>
        <begin position="111"/>
        <end position="124"/>
    </location>
</feature>
<proteinExistence type="predicted"/>
<reference evidence="2 3" key="1">
    <citation type="submission" date="2014-04" db="EMBL/GenBank/DDBJ databases">
        <authorList>
            <consortium name="DOE Joint Genome Institute"/>
            <person name="Kuo A."/>
            <person name="Martino E."/>
            <person name="Perotto S."/>
            <person name="Kohler A."/>
            <person name="Nagy L.G."/>
            <person name="Floudas D."/>
            <person name="Copeland A."/>
            <person name="Barry K.W."/>
            <person name="Cichocki N."/>
            <person name="Veneault-Fourrey C."/>
            <person name="LaButti K."/>
            <person name="Lindquist E.A."/>
            <person name="Lipzen A."/>
            <person name="Lundell T."/>
            <person name="Morin E."/>
            <person name="Murat C."/>
            <person name="Sun H."/>
            <person name="Tunlid A."/>
            <person name="Henrissat B."/>
            <person name="Grigoriev I.V."/>
            <person name="Hibbett D.S."/>
            <person name="Martin F."/>
            <person name="Nordberg H.P."/>
            <person name="Cantor M.N."/>
            <person name="Hua S.X."/>
        </authorList>
    </citation>
    <scope>NUCLEOTIDE SEQUENCE [LARGE SCALE GENOMIC DNA]</scope>
    <source>
        <strain evidence="2 3">Zn</strain>
    </source>
</reference>
<accession>A0A0C3CUD3</accession>
<feature type="region of interest" description="Disordered" evidence="1">
    <location>
        <begin position="94"/>
        <end position="127"/>
    </location>
</feature>
<dbReference type="InParanoid" id="A0A0C3CUD3"/>
<dbReference type="EMBL" id="KN832896">
    <property type="protein sequence ID" value="KIM93327.1"/>
    <property type="molecule type" value="Genomic_DNA"/>
</dbReference>
<feature type="compositionally biased region" description="Basic and acidic residues" evidence="1">
    <location>
        <begin position="1189"/>
        <end position="1202"/>
    </location>
</feature>
<organism evidence="2 3">
    <name type="scientific">Oidiodendron maius (strain Zn)</name>
    <dbReference type="NCBI Taxonomy" id="913774"/>
    <lineage>
        <taxon>Eukaryota</taxon>
        <taxon>Fungi</taxon>
        <taxon>Dikarya</taxon>
        <taxon>Ascomycota</taxon>
        <taxon>Pezizomycotina</taxon>
        <taxon>Leotiomycetes</taxon>
        <taxon>Leotiomycetes incertae sedis</taxon>
        <taxon>Myxotrichaceae</taxon>
        <taxon>Oidiodendron</taxon>
    </lineage>
</organism>
<name>A0A0C3CUD3_OIDMZ</name>
<keyword evidence="3" id="KW-1185">Reference proteome</keyword>
<dbReference type="Proteomes" id="UP000054321">
    <property type="component" value="Unassembled WGS sequence"/>
</dbReference>
<evidence type="ECO:0000313" key="2">
    <source>
        <dbReference type="EMBL" id="KIM93327.1"/>
    </source>
</evidence>
<gene>
    <name evidence="2" type="ORF">OIDMADRAFT_35822</name>
</gene>
<dbReference type="HOGENOM" id="CLU_266276_0_0_1"/>
<feature type="region of interest" description="Disordered" evidence="1">
    <location>
        <begin position="1189"/>
        <end position="1209"/>
    </location>
</feature>
<dbReference type="AlphaFoldDB" id="A0A0C3CUD3"/>
<dbReference type="OrthoDB" id="3457843at2759"/>